<dbReference type="Gene3D" id="2.80.10.50">
    <property type="match status" value="1"/>
</dbReference>
<evidence type="ECO:0000259" key="1">
    <source>
        <dbReference type="SMART" id="SM00458"/>
    </source>
</evidence>
<keyword evidence="3" id="KW-1185">Reference proteome</keyword>
<dbReference type="SUPFAM" id="SSF50370">
    <property type="entry name" value="Ricin B-like lectins"/>
    <property type="match status" value="1"/>
</dbReference>
<dbReference type="STRING" id="93625.A0A409WKS2"/>
<dbReference type="EMBL" id="NHYD01003392">
    <property type="protein sequence ID" value="PPQ79118.1"/>
    <property type="molecule type" value="Genomic_DNA"/>
</dbReference>
<dbReference type="InterPro" id="IPR000772">
    <property type="entry name" value="Ricin_B_lectin"/>
</dbReference>
<dbReference type="InParanoid" id="A0A409WKS2"/>
<gene>
    <name evidence="2" type="ORF">CVT25_002852</name>
</gene>
<dbReference type="Pfam" id="PF14200">
    <property type="entry name" value="RicinB_lectin_2"/>
    <property type="match status" value="1"/>
</dbReference>
<comment type="caution">
    <text evidence="2">The sequence shown here is derived from an EMBL/GenBank/DDBJ whole genome shotgun (WGS) entry which is preliminary data.</text>
</comment>
<evidence type="ECO:0000313" key="2">
    <source>
        <dbReference type="EMBL" id="PPQ79118.1"/>
    </source>
</evidence>
<reference evidence="2 3" key="1">
    <citation type="journal article" date="2018" name="Evol. Lett.">
        <title>Horizontal gene cluster transfer increased hallucinogenic mushroom diversity.</title>
        <authorList>
            <person name="Reynolds H.T."/>
            <person name="Vijayakumar V."/>
            <person name="Gluck-Thaler E."/>
            <person name="Korotkin H.B."/>
            <person name="Matheny P.B."/>
            <person name="Slot J.C."/>
        </authorList>
    </citation>
    <scope>NUCLEOTIDE SEQUENCE [LARGE SCALE GENOMIC DNA]</scope>
    <source>
        <strain evidence="2 3">2631</strain>
    </source>
</reference>
<sequence>MALNISSGSRYFIINIQSKTVIDVSADLKVNGYKRVGGDNQQWDIVYVEGGWHIKNVQYSKYLSLENNPKDGSVVKVSDGPHIWHLWPDTEQVTAGRICVPSTALNVDLDKGSPEPGTSISVWGRHGGGNQVWHFEKV</sequence>
<name>A0A409WKS2_PSICY</name>
<dbReference type="OrthoDB" id="2131701at2759"/>
<organism evidence="2 3">
    <name type="scientific">Psilocybe cyanescens</name>
    <dbReference type="NCBI Taxonomy" id="93625"/>
    <lineage>
        <taxon>Eukaryota</taxon>
        <taxon>Fungi</taxon>
        <taxon>Dikarya</taxon>
        <taxon>Basidiomycota</taxon>
        <taxon>Agaricomycotina</taxon>
        <taxon>Agaricomycetes</taxon>
        <taxon>Agaricomycetidae</taxon>
        <taxon>Agaricales</taxon>
        <taxon>Agaricineae</taxon>
        <taxon>Strophariaceae</taxon>
        <taxon>Psilocybe</taxon>
    </lineage>
</organism>
<dbReference type="Proteomes" id="UP000283269">
    <property type="component" value="Unassembled WGS sequence"/>
</dbReference>
<dbReference type="AlphaFoldDB" id="A0A409WKS2"/>
<accession>A0A409WKS2</accession>
<dbReference type="CDD" id="cd23422">
    <property type="entry name" value="beta-trefoil_Ricin_MPL_CNL"/>
    <property type="match status" value="1"/>
</dbReference>
<dbReference type="PROSITE" id="PS50231">
    <property type="entry name" value="RICIN_B_LECTIN"/>
    <property type="match status" value="1"/>
</dbReference>
<evidence type="ECO:0000313" key="3">
    <source>
        <dbReference type="Proteomes" id="UP000283269"/>
    </source>
</evidence>
<protein>
    <recommendedName>
        <fullName evidence="1">Ricin B lectin domain-containing protein</fullName>
    </recommendedName>
</protein>
<dbReference type="SMART" id="SM00458">
    <property type="entry name" value="RICIN"/>
    <property type="match status" value="1"/>
</dbReference>
<proteinExistence type="predicted"/>
<dbReference type="InterPro" id="IPR035992">
    <property type="entry name" value="Ricin_B-like_lectins"/>
</dbReference>
<feature type="domain" description="Ricin B lectin" evidence="1">
    <location>
        <begin position="9"/>
        <end position="136"/>
    </location>
</feature>